<gene>
    <name evidence="1" type="ORF">D6T63_15955</name>
</gene>
<comment type="caution">
    <text evidence="1">The sequence shown here is derived from an EMBL/GenBank/DDBJ whole genome shotgun (WGS) entry which is preliminary data.</text>
</comment>
<evidence type="ECO:0000313" key="1">
    <source>
        <dbReference type="EMBL" id="RJT76951.1"/>
    </source>
</evidence>
<accession>A0A3A5M3S5</accession>
<dbReference type="AlphaFoldDB" id="A0A3A5M3S5"/>
<dbReference type="EMBL" id="QZVT01000010">
    <property type="protein sequence ID" value="RJT76951.1"/>
    <property type="molecule type" value="Genomic_DNA"/>
</dbReference>
<dbReference type="Proteomes" id="UP000272560">
    <property type="component" value="Unassembled WGS sequence"/>
</dbReference>
<reference evidence="1 2" key="1">
    <citation type="submission" date="2018-09" db="EMBL/GenBank/DDBJ databases">
        <title>Novel species of Arthrobacter.</title>
        <authorList>
            <person name="Liu Q."/>
            <person name="Xin Y.-H."/>
        </authorList>
    </citation>
    <scope>NUCLEOTIDE SEQUENCE [LARGE SCALE GENOMIC DNA]</scope>
    <source>
        <strain evidence="1 2">Hz2</strain>
    </source>
</reference>
<protein>
    <submittedName>
        <fullName evidence="1">Uncharacterized protein</fullName>
    </submittedName>
</protein>
<proteinExistence type="predicted"/>
<organism evidence="1 2">
    <name type="scientific">Arthrobacter cheniae</name>
    <dbReference type="NCBI Taxonomy" id="1258888"/>
    <lineage>
        <taxon>Bacteria</taxon>
        <taxon>Bacillati</taxon>
        <taxon>Actinomycetota</taxon>
        <taxon>Actinomycetes</taxon>
        <taxon>Micrococcales</taxon>
        <taxon>Micrococcaceae</taxon>
        <taxon>Arthrobacter</taxon>
    </lineage>
</organism>
<sequence>MLVGVTVNSAGVLLFGGRTAGPADERAGRRSVGSVLQYGPLCTFEDVLDVFDGHFGGVGYNVEVLTMDHCSGDGFFEVEGRGVQFKFERLLIGSRYTDAVKIVVHLRLDSGRVS</sequence>
<name>A0A3A5M3S5_9MICC</name>
<keyword evidence="2" id="KW-1185">Reference proteome</keyword>
<evidence type="ECO:0000313" key="2">
    <source>
        <dbReference type="Proteomes" id="UP000272560"/>
    </source>
</evidence>